<sequence length="1364" mass="142076">MDTYLSHREWEAQLNRLQSPAPPRAPAPPQAYYGYAPAPQQQLVLSNAPAAPPPADASPDRSTAEAARERSRRRAWGAPGGHREGPREGRRDSPRDRREALEDHDFHFERRMASRAADAAREQIEGALREKLQNAGAEAREARDLARNLEAENDARKRELAGCAKVASSHELALDVLRHDADARRGWQTKMDGDVADLAAWRRRVDGELASLRQSRDDARRAHDELAEDVRRLLKRLFGGEGGGGYDGGELVQSAQLQAHAAVSAAIAPVQAHLERELSVVRRHVAALRSGGSFENVLPGDVEDALTADRPSELLVKGVVASACADVEATLEKKLTTVLSARVALDLEAKAKDVQRDAEDRVFARVRAAATRTGARAGLLACLGEGEVGEGGGPFGQAAADAAAARTATVDAAVAATREHAARLAELRDDLEKARADARAERDQRSAAVEAARADLTKQAVAAMARATEARDAVASCQSFVDAAEAAARARGDRERSEVLQKVAVYADEARVDVGELRRRQAASESALGALEEKLHLVKDSASRAVEDAPAVRRAAAAGARIDAAEEQLLKLETRLGNVLEVKIAEQASDGDGRDRRLARLEAWRDEHGGGGAEGAIKKLGDADETARKVSRDVARRVSALEEQLEPLQRHARDAPASRLARCERDVADAAARADALAKNVDEQALAHRAAVNAASKAADGATKKLAGRVDDFSEAVNGARNLRIRVDALEADHGELRATVSRHHGDLSTSSQLAFERSAKDARVFQRDVTNDLEAVRAVAKGALGRTERVLVELDAVARRVDDLAADVKTSATLAARAAAAPPAPPAPAPAPPAARDDADADESKPVVRVVLARERAGGVATSPTASGGATSPSLSKSPSPSRTPSRRSDSDEDLDDVEDVPLDAAPAPAPEKPRDPVVVRMRSPSPKALPSPASSTSSRGRRSPLAPLDGASPKAFPSTKKRSPRGGGFSPESIREEEGGDDDEAPAKAFLTAQPTPTSPSSKSSAASEPRAAAAAARDDSDDVSEMSIPNLGDVESIHSAPSSTKSDSPPPRSRSPAAAAATPPPPADDGDSDASSPLVLGATPTKLAPSRLAPPSAKSDLSSVLDLGAAPAAPAAPEPETPVKPPVLDGPVAPASASSDNSWDASESSDDEPAAPAPAPAAAADDAADAAADDASSDETPAIPTLGGDASDKSEDSDSDGPAPPSPARPARRVRSLADDAPASPAADIPEIPEMEDTLDALLGATASPSPPRAAPSARSFAPRVAAPPRPESDGSVDESSDDGDGGGEPTTTLSFGGGGDSSGDETPPEAAPAAEPVDFRSRFRSRFSSGLDAQKSVVGTEKESDDDDFDDDYGTSDSDA</sequence>
<feature type="compositionally biased region" description="Basic and acidic residues" evidence="2">
    <location>
        <begin position="81"/>
        <end position="105"/>
    </location>
</feature>
<feature type="compositionally biased region" description="Pro residues" evidence="2">
    <location>
        <begin position="1117"/>
        <end position="1128"/>
    </location>
</feature>
<feature type="compositionally biased region" description="Low complexity" evidence="2">
    <location>
        <begin position="1136"/>
        <end position="1149"/>
    </location>
</feature>
<evidence type="ECO:0000256" key="2">
    <source>
        <dbReference type="SAM" id="MobiDB-lite"/>
    </source>
</evidence>
<evidence type="ECO:0000313" key="4">
    <source>
        <dbReference type="Proteomes" id="UP000002729"/>
    </source>
</evidence>
<feature type="coiled-coil region" evidence="1">
    <location>
        <begin position="555"/>
        <end position="582"/>
    </location>
</feature>
<dbReference type="OrthoDB" id="204189at2759"/>
<feature type="compositionally biased region" description="Low complexity" evidence="2">
    <location>
        <begin position="873"/>
        <end position="885"/>
    </location>
</feature>
<feature type="region of interest" description="Disordered" evidence="2">
    <location>
        <begin position="818"/>
        <end position="1364"/>
    </location>
</feature>
<feature type="compositionally biased region" description="Low complexity" evidence="2">
    <location>
        <begin position="1258"/>
        <end position="1270"/>
    </location>
</feature>
<feature type="compositionally biased region" description="Low complexity" evidence="2">
    <location>
        <begin position="1001"/>
        <end position="1018"/>
    </location>
</feature>
<feature type="coiled-coil region" evidence="1">
    <location>
        <begin position="417"/>
        <end position="444"/>
    </location>
</feature>
<dbReference type="InParanoid" id="F0Y9W7"/>
<feature type="compositionally biased region" description="Low complexity" evidence="2">
    <location>
        <begin position="30"/>
        <end position="42"/>
    </location>
</feature>
<feature type="region of interest" description="Disordered" evidence="2">
    <location>
        <begin position="15"/>
        <end position="105"/>
    </location>
</feature>
<dbReference type="Proteomes" id="UP000002729">
    <property type="component" value="Unassembled WGS sequence"/>
</dbReference>
<evidence type="ECO:0000313" key="3">
    <source>
        <dbReference type="EMBL" id="EGB08106.1"/>
    </source>
</evidence>
<feature type="coiled-coil region" evidence="1">
    <location>
        <begin position="209"/>
        <end position="236"/>
    </location>
</feature>
<feature type="compositionally biased region" description="Basic and acidic residues" evidence="2">
    <location>
        <begin position="836"/>
        <end position="858"/>
    </location>
</feature>
<feature type="compositionally biased region" description="Acidic residues" evidence="2">
    <location>
        <begin position="1169"/>
        <end position="1180"/>
    </location>
</feature>
<feature type="compositionally biased region" description="Pro residues" evidence="2">
    <location>
        <begin position="20"/>
        <end position="29"/>
    </location>
</feature>
<feature type="compositionally biased region" description="Acidic residues" evidence="2">
    <location>
        <begin position="1278"/>
        <end position="1289"/>
    </location>
</feature>
<feature type="compositionally biased region" description="Polar residues" evidence="2">
    <location>
        <begin position="863"/>
        <end position="872"/>
    </location>
</feature>
<accession>F0Y9W7</accession>
<feature type="compositionally biased region" description="Pro residues" evidence="2">
    <location>
        <begin position="823"/>
        <end position="834"/>
    </location>
</feature>
<feature type="compositionally biased region" description="Low complexity" evidence="2">
    <location>
        <begin position="924"/>
        <end position="940"/>
    </location>
</feature>
<keyword evidence="4" id="KW-1185">Reference proteome</keyword>
<keyword evidence="1" id="KW-0175">Coiled coil</keyword>
<reference evidence="3 4" key="1">
    <citation type="journal article" date="2011" name="Proc. Natl. Acad. Sci. U.S.A.">
        <title>Niche of harmful alga Aureococcus anophagefferens revealed through ecogenomics.</title>
        <authorList>
            <person name="Gobler C.J."/>
            <person name="Berry D.L."/>
            <person name="Dyhrman S.T."/>
            <person name="Wilhelm S.W."/>
            <person name="Salamov A."/>
            <person name="Lobanov A.V."/>
            <person name="Zhang Y."/>
            <person name="Collier J.L."/>
            <person name="Wurch L.L."/>
            <person name="Kustka A.B."/>
            <person name="Dill B.D."/>
            <person name="Shah M."/>
            <person name="VerBerkmoes N.C."/>
            <person name="Kuo A."/>
            <person name="Terry A."/>
            <person name="Pangilinan J."/>
            <person name="Lindquist E.A."/>
            <person name="Lucas S."/>
            <person name="Paulsen I.T."/>
            <person name="Hattenrath-Lehmann T.K."/>
            <person name="Talmage S.C."/>
            <person name="Walker E.A."/>
            <person name="Koch F."/>
            <person name="Burson A.M."/>
            <person name="Marcoval M.A."/>
            <person name="Tang Y.Z."/>
            <person name="Lecleir G.R."/>
            <person name="Coyne K.J."/>
            <person name="Berg G.M."/>
            <person name="Bertrand E.M."/>
            <person name="Saito M.A."/>
            <person name="Gladyshev V.N."/>
            <person name="Grigoriev I.V."/>
        </authorList>
    </citation>
    <scope>NUCLEOTIDE SEQUENCE [LARGE SCALE GENOMIC DNA]</scope>
    <source>
        <strain evidence="4">CCMP 1984</strain>
    </source>
</reference>
<feature type="compositionally biased region" description="Acidic residues" evidence="2">
    <location>
        <begin position="892"/>
        <end position="903"/>
    </location>
</feature>
<proteinExistence type="predicted"/>
<dbReference type="RefSeq" id="XP_009037463.1">
    <property type="nucleotide sequence ID" value="XM_009039215.1"/>
</dbReference>
<dbReference type="OMA" id="SNIWGIM"/>
<feature type="compositionally biased region" description="Acidic residues" evidence="2">
    <location>
        <begin position="1347"/>
        <end position="1364"/>
    </location>
</feature>
<feature type="compositionally biased region" description="Basic and acidic residues" evidence="2">
    <location>
        <begin position="58"/>
        <end position="69"/>
    </location>
</feature>
<name>F0Y9W7_AURAN</name>
<gene>
    <name evidence="3" type="ORF">AURANDRAFT_64362</name>
</gene>
<feature type="compositionally biased region" description="Low complexity" evidence="2">
    <location>
        <begin position="1222"/>
        <end position="1233"/>
    </location>
</feature>
<dbReference type="KEGG" id="aaf:AURANDRAFT_64362"/>
<dbReference type="EMBL" id="GL833129">
    <property type="protein sequence ID" value="EGB08106.1"/>
    <property type="molecule type" value="Genomic_DNA"/>
</dbReference>
<feature type="coiled-coil region" evidence="1">
    <location>
        <begin position="110"/>
        <end position="159"/>
    </location>
</feature>
<dbReference type="GeneID" id="20224794"/>
<protein>
    <submittedName>
        <fullName evidence="3">Uncharacterized protein</fullName>
    </submittedName>
</protein>
<evidence type="ECO:0000256" key="1">
    <source>
        <dbReference type="SAM" id="Coils"/>
    </source>
</evidence>
<organism evidence="4">
    <name type="scientific">Aureococcus anophagefferens</name>
    <name type="common">Harmful bloom alga</name>
    <dbReference type="NCBI Taxonomy" id="44056"/>
    <lineage>
        <taxon>Eukaryota</taxon>
        <taxon>Sar</taxon>
        <taxon>Stramenopiles</taxon>
        <taxon>Ochrophyta</taxon>
        <taxon>Pelagophyceae</taxon>
        <taxon>Pelagomonadales</taxon>
        <taxon>Pelagomonadaceae</taxon>
        <taxon>Aureococcus</taxon>
    </lineage>
</organism>